<gene>
    <name evidence="1" type="ORF">SRAS04492_LOCUS3160</name>
</gene>
<dbReference type="Gene3D" id="3.20.20.190">
    <property type="entry name" value="Phosphatidylinositol (PI) phosphodiesterase"/>
    <property type="match status" value="1"/>
</dbReference>
<dbReference type="EMBL" id="HBIA01006143">
    <property type="protein sequence ID" value="CAE0231364.1"/>
    <property type="molecule type" value="Transcribed_RNA"/>
</dbReference>
<protein>
    <recommendedName>
        <fullName evidence="2">Glycerophosphodiester phosphodiesterase</fullName>
    </recommendedName>
</protein>
<dbReference type="GO" id="GO:0006629">
    <property type="term" value="P:lipid metabolic process"/>
    <property type="evidence" value="ECO:0007669"/>
    <property type="project" value="InterPro"/>
</dbReference>
<sequence length="112" mass="12852">MARFKKYEEEMATPAELRANFIYLSLRDKEDCMPPSEETSQWSNGTNIQPWGATSDILNRFHANGQIVGVWIDKKITKDEGPALWRQLDDLKVDAFCTDHPLEAIQALEVQQ</sequence>
<dbReference type="GO" id="GO:0008081">
    <property type="term" value="F:phosphoric diester hydrolase activity"/>
    <property type="evidence" value="ECO:0007669"/>
    <property type="project" value="InterPro"/>
</dbReference>
<name>A0A7S3FUB5_9SPIT</name>
<dbReference type="AlphaFoldDB" id="A0A7S3FUB5"/>
<reference evidence="1" key="1">
    <citation type="submission" date="2021-01" db="EMBL/GenBank/DDBJ databases">
        <authorList>
            <person name="Corre E."/>
            <person name="Pelletier E."/>
            <person name="Niang G."/>
            <person name="Scheremetjew M."/>
            <person name="Finn R."/>
            <person name="Kale V."/>
            <person name="Holt S."/>
            <person name="Cochrane G."/>
            <person name="Meng A."/>
            <person name="Brown T."/>
            <person name="Cohen L."/>
        </authorList>
    </citation>
    <scope>NUCLEOTIDE SEQUENCE</scope>
    <source>
        <strain evidence="1">Ras09</strain>
    </source>
</reference>
<evidence type="ECO:0008006" key="2">
    <source>
        <dbReference type="Google" id="ProtNLM"/>
    </source>
</evidence>
<proteinExistence type="predicted"/>
<dbReference type="InterPro" id="IPR017946">
    <property type="entry name" value="PLC-like_Pdiesterase_TIM-brl"/>
</dbReference>
<evidence type="ECO:0000313" key="1">
    <source>
        <dbReference type="EMBL" id="CAE0231364.1"/>
    </source>
</evidence>
<organism evidence="1">
    <name type="scientific">Strombidium rassoulzadegani</name>
    <dbReference type="NCBI Taxonomy" id="1082188"/>
    <lineage>
        <taxon>Eukaryota</taxon>
        <taxon>Sar</taxon>
        <taxon>Alveolata</taxon>
        <taxon>Ciliophora</taxon>
        <taxon>Intramacronucleata</taxon>
        <taxon>Spirotrichea</taxon>
        <taxon>Oligotrichia</taxon>
        <taxon>Strombidiidae</taxon>
        <taxon>Strombidium</taxon>
    </lineage>
</organism>
<accession>A0A7S3FUB5</accession>